<accession>A0A553ZA74</accession>
<name>A0A553ZA74_9ACTN</name>
<dbReference type="Proteomes" id="UP000320888">
    <property type="component" value="Unassembled WGS sequence"/>
</dbReference>
<dbReference type="Pfam" id="PF04267">
    <property type="entry name" value="SoxD"/>
    <property type="match status" value="1"/>
</dbReference>
<organism evidence="1 2">
    <name type="scientific">Streptomyces benahoarensis</name>
    <dbReference type="NCBI Taxonomy" id="2595054"/>
    <lineage>
        <taxon>Bacteria</taxon>
        <taxon>Bacillati</taxon>
        <taxon>Actinomycetota</taxon>
        <taxon>Actinomycetes</taxon>
        <taxon>Kitasatosporales</taxon>
        <taxon>Streptomycetaceae</taxon>
        <taxon>Streptomyces</taxon>
    </lineage>
</organism>
<dbReference type="GO" id="GO:0046653">
    <property type="term" value="P:tetrahydrofolate metabolic process"/>
    <property type="evidence" value="ECO:0007669"/>
    <property type="project" value="InterPro"/>
</dbReference>
<reference evidence="1 2" key="1">
    <citation type="submission" date="2019-07" db="EMBL/GenBank/DDBJ databases">
        <title>Draft genome for Streptomyces benahoarensis MZ03-48.</title>
        <authorList>
            <person name="Gonzalez-Pimentel J.L."/>
        </authorList>
    </citation>
    <scope>NUCLEOTIDE SEQUENCE [LARGE SCALE GENOMIC DNA]</scope>
    <source>
        <strain evidence="1 2">MZ03-48</strain>
    </source>
</reference>
<dbReference type="NCBIfam" id="TIGR01374">
    <property type="entry name" value="soxD"/>
    <property type="match status" value="1"/>
</dbReference>
<dbReference type="InterPro" id="IPR038561">
    <property type="entry name" value="SoxD_sf"/>
</dbReference>
<dbReference type="InterPro" id="IPR006279">
    <property type="entry name" value="SoxD"/>
</dbReference>
<dbReference type="AlphaFoldDB" id="A0A553ZA74"/>
<dbReference type="Gene3D" id="3.30.2270.10">
    <property type="entry name" value="Folate-binding superfamily"/>
    <property type="match status" value="1"/>
</dbReference>
<dbReference type="RefSeq" id="WP_143943335.1">
    <property type="nucleotide sequence ID" value="NZ_VKLS01000208.1"/>
</dbReference>
<evidence type="ECO:0000313" key="2">
    <source>
        <dbReference type="Proteomes" id="UP000320888"/>
    </source>
</evidence>
<dbReference type="OrthoDB" id="7159274at2"/>
<comment type="caution">
    <text evidence="1">The sequence shown here is derived from an EMBL/GenBank/DDBJ whole genome shotgun (WGS) entry which is preliminary data.</text>
</comment>
<dbReference type="GO" id="GO:0008115">
    <property type="term" value="F:sarcosine oxidase activity"/>
    <property type="evidence" value="ECO:0007669"/>
    <property type="project" value="InterPro"/>
</dbReference>
<evidence type="ECO:0000313" key="1">
    <source>
        <dbReference type="EMBL" id="TSB38307.1"/>
    </source>
</evidence>
<gene>
    <name evidence="1" type="ORF">FNZ23_17185</name>
</gene>
<dbReference type="EMBL" id="VKLS01000208">
    <property type="protein sequence ID" value="TSB38307.1"/>
    <property type="molecule type" value="Genomic_DNA"/>
</dbReference>
<sequence>MLQLTCPWCGPRDETEFHHGGQAHVARPADPAALDDREWAAYLFFRDNPAGPFAERWVHSLGCRRWFHAVRDTVTYAVLATYRPDEPRPGVAAAARPEGESR</sequence>
<protein>
    <submittedName>
        <fullName evidence="1">Sarcosine oxidase subunit delta</fullName>
    </submittedName>
</protein>
<proteinExistence type="predicted"/>
<keyword evidence="2" id="KW-1185">Reference proteome</keyword>